<organism evidence="3 4">
    <name type="scientific">Shinella kummerowiae</name>
    <dbReference type="NCBI Taxonomy" id="417745"/>
    <lineage>
        <taxon>Bacteria</taxon>
        <taxon>Pseudomonadati</taxon>
        <taxon>Pseudomonadota</taxon>
        <taxon>Alphaproteobacteria</taxon>
        <taxon>Hyphomicrobiales</taxon>
        <taxon>Rhizobiaceae</taxon>
        <taxon>Shinella</taxon>
    </lineage>
</organism>
<gene>
    <name evidence="3" type="ORF">GR138_04875</name>
</gene>
<evidence type="ECO:0000313" key="4">
    <source>
        <dbReference type="Proteomes" id="UP000435802"/>
    </source>
</evidence>
<feature type="compositionally biased region" description="Polar residues" evidence="1">
    <location>
        <begin position="1"/>
        <end position="18"/>
    </location>
</feature>
<reference evidence="3 4" key="1">
    <citation type="submission" date="2019-12" db="EMBL/GenBank/DDBJ databases">
        <title>Shinella kummerowiae sp. nov., a symbiotic bacterium isolated from root nodules of the herbal legume Kummerowia stipulacea.</title>
        <authorList>
            <person name="Gao J."/>
        </authorList>
    </citation>
    <scope>NUCLEOTIDE SEQUENCE [LARGE SCALE GENOMIC DNA]</scope>
    <source>
        <strain evidence="3 4">CCBAU 25048</strain>
    </source>
</reference>
<feature type="compositionally biased region" description="Low complexity" evidence="1">
    <location>
        <begin position="475"/>
        <end position="502"/>
    </location>
</feature>
<dbReference type="Pfam" id="PF02120">
    <property type="entry name" value="Flg_hook"/>
    <property type="match status" value="1"/>
</dbReference>
<feature type="region of interest" description="Disordered" evidence="1">
    <location>
        <begin position="192"/>
        <end position="228"/>
    </location>
</feature>
<proteinExistence type="predicted"/>
<dbReference type="OrthoDB" id="8117459at2"/>
<feature type="compositionally biased region" description="Basic and acidic residues" evidence="1">
    <location>
        <begin position="156"/>
        <end position="169"/>
    </location>
</feature>
<dbReference type="CDD" id="cd17470">
    <property type="entry name" value="T3SS_Flik_C"/>
    <property type="match status" value="1"/>
</dbReference>
<dbReference type="AlphaFoldDB" id="A0A6N8S704"/>
<feature type="compositionally biased region" description="Polar residues" evidence="1">
    <location>
        <begin position="527"/>
        <end position="544"/>
    </location>
</feature>
<comment type="caution">
    <text evidence="3">The sequence shown here is derived from an EMBL/GenBank/DDBJ whole genome shotgun (WGS) entry which is preliminary data.</text>
</comment>
<protein>
    <recommendedName>
        <fullName evidence="2">Flagellar hook-length control protein-like C-terminal domain-containing protein</fullName>
    </recommendedName>
</protein>
<feature type="region of interest" description="Disordered" evidence="1">
    <location>
        <begin position="1"/>
        <end position="20"/>
    </location>
</feature>
<accession>A0A6N8S704</accession>
<dbReference type="InterPro" id="IPR038610">
    <property type="entry name" value="FliK-like_C_sf"/>
</dbReference>
<evidence type="ECO:0000256" key="1">
    <source>
        <dbReference type="SAM" id="MobiDB-lite"/>
    </source>
</evidence>
<feature type="compositionally biased region" description="Basic and acidic residues" evidence="1">
    <location>
        <begin position="192"/>
        <end position="220"/>
    </location>
</feature>
<feature type="region of interest" description="Disordered" evidence="1">
    <location>
        <begin position="122"/>
        <end position="169"/>
    </location>
</feature>
<evidence type="ECO:0000259" key="2">
    <source>
        <dbReference type="Pfam" id="PF02120"/>
    </source>
</evidence>
<dbReference type="RefSeq" id="WP_160857510.1">
    <property type="nucleotide sequence ID" value="NZ_WUMK01000002.1"/>
</dbReference>
<dbReference type="Proteomes" id="UP000435802">
    <property type="component" value="Unassembled WGS sequence"/>
</dbReference>
<dbReference type="InterPro" id="IPR021136">
    <property type="entry name" value="Flagellar_hook_control-like_C"/>
</dbReference>
<sequence length="550" mass="55945">MSNTANGILGAAQNQASAKNKVGYAKTAGTVPKTGDFASTVANLAGRGGEGGRKGANLSIQTAGAAARSVPAEQTGDTRVRTSSSNLPGIAEALRRAGAEGAEKAAVRSDELAGLKIPTGKAVPGDALPGDAKPDRAVPTDAVPGEKAGVISGGKADVDSGTKAATRRDGDPIAKTDKILDEKVPVFHDLADKSAEKLPAETQGRVKNESTDRKSDKAADVEAGAVPDTGNAVDVGNLLALLAAPNAAAQAMTNGQAIAAAAGGQTGDEQPDGKAADLVDIHADVSSALADDATHADAAAVDMAATKSESDADQLFRLIRADGKGRDVDMSISVDGERTTVRDANTTGPKGETVTVVDARRYIGLASTGNSAAVTTALTQDPSWAASLSSTGSLLQPHEAMTGKVVNTLKIQMHPIELGLVTATLRLHGDTLVVSLQVQTGEAYRQLSEDQDAMVKALRDQGFAVDQVSVQFTSADRGADAQQGDGQSQQQQPQFSSQPQAREGGNGRQGAEGQSARSFSREEASHEGNTSDNAAGVAGSQSLRSGGVYL</sequence>
<dbReference type="EMBL" id="WUMK01000002">
    <property type="protein sequence ID" value="MXN44513.1"/>
    <property type="molecule type" value="Genomic_DNA"/>
</dbReference>
<dbReference type="Gene3D" id="3.30.750.140">
    <property type="match status" value="1"/>
</dbReference>
<feature type="domain" description="Flagellar hook-length control protein-like C-terminal" evidence="2">
    <location>
        <begin position="400"/>
        <end position="476"/>
    </location>
</feature>
<name>A0A6N8S704_9HYPH</name>
<feature type="region of interest" description="Disordered" evidence="1">
    <location>
        <begin position="475"/>
        <end position="550"/>
    </location>
</feature>
<keyword evidence="4" id="KW-1185">Reference proteome</keyword>
<evidence type="ECO:0000313" key="3">
    <source>
        <dbReference type="EMBL" id="MXN44513.1"/>
    </source>
</evidence>